<proteinExistence type="predicted"/>
<dbReference type="EMBL" id="JAATJH010000003">
    <property type="protein sequence ID" value="NJC26675.1"/>
    <property type="molecule type" value="Genomic_DNA"/>
</dbReference>
<keyword evidence="2" id="KW-0732">Signal</keyword>
<accession>A0ABX0XC66</accession>
<feature type="domain" description="Secretion system C-terminal sorting" evidence="3">
    <location>
        <begin position="175"/>
        <end position="242"/>
    </location>
</feature>
<comment type="caution">
    <text evidence="4">The sequence shown here is derived from an EMBL/GenBank/DDBJ whole genome shotgun (WGS) entry which is preliminary data.</text>
</comment>
<organism evidence="4 5">
    <name type="scientific">Neolewinella antarctica</name>
    <dbReference type="NCBI Taxonomy" id="442734"/>
    <lineage>
        <taxon>Bacteria</taxon>
        <taxon>Pseudomonadati</taxon>
        <taxon>Bacteroidota</taxon>
        <taxon>Saprospiria</taxon>
        <taxon>Saprospirales</taxon>
        <taxon>Lewinellaceae</taxon>
        <taxon>Neolewinella</taxon>
    </lineage>
</organism>
<dbReference type="Pfam" id="PF18962">
    <property type="entry name" value="Por_Secre_tail"/>
    <property type="match status" value="1"/>
</dbReference>
<feature type="chain" id="PRO_5045500172" description="Secretion system C-terminal sorting domain-containing protein" evidence="2">
    <location>
        <begin position="19"/>
        <end position="253"/>
    </location>
</feature>
<evidence type="ECO:0000313" key="4">
    <source>
        <dbReference type="EMBL" id="NJC26675.1"/>
    </source>
</evidence>
<name>A0ABX0XC66_9BACT</name>
<evidence type="ECO:0000256" key="2">
    <source>
        <dbReference type="SAM" id="SignalP"/>
    </source>
</evidence>
<protein>
    <recommendedName>
        <fullName evidence="3">Secretion system C-terminal sorting domain-containing protein</fullName>
    </recommendedName>
</protein>
<sequence>MRTAITLFLTLFSLFCHAQDIDLLIEPANVTKEVTVDDLDKRYQDITNVTVTNRSNRTIDLVQEQVDGTMPTNWTYGTFSRRTETAPFIVPRNKVQEAAPVRLGPGEMATFSVVLSSGGSTGTGTVGVIFTDANLPGVILGTGNFTTRIVRRANAASTENGRPAARRPNPTSVALYPNPARERFFVESPAGTNLGRVDVANTLGKRLLSFPKPSGKEGYDIEKLPDGLYLISIYDDRGKKLKTLRLLHRRFGA</sequence>
<keyword evidence="5" id="KW-1185">Reference proteome</keyword>
<dbReference type="NCBIfam" id="TIGR04183">
    <property type="entry name" value="Por_Secre_tail"/>
    <property type="match status" value="1"/>
</dbReference>
<gene>
    <name evidence="4" type="ORF">GGR27_002185</name>
</gene>
<evidence type="ECO:0000256" key="1">
    <source>
        <dbReference type="SAM" id="MobiDB-lite"/>
    </source>
</evidence>
<feature type="signal peptide" evidence="2">
    <location>
        <begin position="1"/>
        <end position="18"/>
    </location>
</feature>
<reference evidence="4 5" key="1">
    <citation type="submission" date="2020-03" db="EMBL/GenBank/DDBJ databases">
        <title>Genomic Encyclopedia of Type Strains, Phase IV (KMG-IV): sequencing the most valuable type-strain genomes for metagenomic binning, comparative biology and taxonomic classification.</title>
        <authorList>
            <person name="Goeker M."/>
        </authorList>
    </citation>
    <scope>NUCLEOTIDE SEQUENCE [LARGE SCALE GENOMIC DNA]</scope>
    <source>
        <strain evidence="4 5">DSM 105096</strain>
    </source>
</reference>
<dbReference type="Proteomes" id="UP000770785">
    <property type="component" value="Unassembled WGS sequence"/>
</dbReference>
<dbReference type="RefSeq" id="WP_168037441.1">
    <property type="nucleotide sequence ID" value="NZ_JAATJH010000003.1"/>
</dbReference>
<dbReference type="InterPro" id="IPR026444">
    <property type="entry name" value="Secre_tail"/>
</dbReference>
<evidence type="ECO:0000259" key="3">
    <source>
        <dbReference type="Pfam" id="PF18962"/>
    </source>
</evidence>
<evidence type="ECO:0000313" key="5">
    <source>
        <dbReference type="Proteomes" id="UP000770785"/>
    </source>
</evidence>
<feature type="region of interest" description="Disordered" evidence="1">
    <location>
        <begin position="154"/>
        <end position="173"/>
    </location>
</feature>